<feature type="compositionally biased region" description="Basic and acidic residues" evidence="1">
    <location>
        <begin position="17"/>
        <end position="30"/>
    </location>
</feature>
<evidence type="ECO:0000313" key="3">
    <source>
        <dbReference type="RefSeq" id="XP_023589864.1"/>
    </source>
</evidence>
<keyword evidence="2" id="KW-1185">Reference proteome</keyword>
<dbReference type="GeneID" id="101351864"/>
<dbReference type="FunCoup" id="A0A2Y9RD39">
    <property type="interactions" value="4"/>
</dbReference>
<dbReference type="KEGG" id="tmu:101351864"/>
<feature type="region of interest" description="Disordered" evidence="1">
    <location>
        <begin position="83"/>
        <end position="102"/>
    </location>
</feature>
<feature type="compositionally biased region" description="Polar residues" evidence="1">
    <location>
        <begin position="138"/>
        <end position="147"/>
    </location>
</feature>
<feature type="compositionally biased region" description="Basic and acidic residues" evidence="1">
    <location>
        <begin position="120"/>
        <end position="129"/>
    </location>
</feature>
<name>A0A2Y9RD39_TRIMA</name>
<feature type="compositionally biased region" description="Basic residues" evidence="1">
    <location>
        <begin position="419"/>
        <end position="439"/>
    </location>
</feature>
<feature type="region of interest" description="Disordered" evidence="1">
    <location>
        <begin position="486"/>
        <end position="521"/>
    </location>
</feature>
<gene>
    <name evidence="3" type="primary">BNIP5</name>
</gene>
<dbReference type="InParanoid" id="A0A2Y9RD39"/>
<feature type="compositionally biased region" description="Basic and acidic residues" evidence="1">
    <location>
        <begin position="297"/>
        <end position="308"/>
    </location>
</feature>
<dbReference type="PANTHER" id="PTHR22435">
    <property type="entry name" value="CHROMOSOME 6 OPEN READING FRAME 222"/>
    <property type="match status" value="1"/>
</dbReference>
<evidence type="ECO:0000256" key="1">
    <source>
        <dbReference type="SAM" id="MobiDB-lite"/>
    </source>
</evidence>
<reference evidence="3" key="1">
    <citation type="submission" date="2025-08" db="UniProtKB">
        <authorList>
            <consortium name="RefSeq"/>
        </authorList>
    </citation>
    <scope>IDENTIFICATION</scope>
</reference>
<feature type="compositionally biased region" description="Basic residues" evidence="1">
    <location>
        <begin position="153"/>
        <end position="172"/>
    </location>
</feature>
<feature type="compositionally biased region" description="Basic and acidic residues" evidence="1">
    <location>
        <begin position="200"/>
        <end position="211"/>
    </location>
</feature>
<dbReference type="Proteomes" id="UP000248480">
    <property type="component" value="Unplaced"/>
</dbReference>
<dbReference type="STRING" id="127582.A0A2Y9RD39"/>
<feature type="region of interest" description="Disordered" evidence="1">
    <location>
        <begin position="275"/>
        <end position="364"/>
    </location>
</feature>
<proteinExistence type="predicted"/>
<sequence>MENLRDPKKPLPKRRARSLDRSQDPRKDSGSGDCQCLSLHSTHTKKELRRTASDGARCFQSPAQPAEAEGTMATALSLEKTNKLILGEQSSPQDTKKGKAHRWAQQGLLKALFSFFLRTSPEEPREKASRRSKRKENLSQPTESPVTPEQPAIRKKSHDKKSSRKKASSYRKHIAEQTKAVPDQEAAAYPEEAALGPTRRGREDPDLHESLFTEGGYAEVKDDSPQAIGHQREGERQLDEDAIIQVIVKLLQKMGDDWEEKRLQTQKLEIGLQNQAPIFRKKSQEKKSSFRKAFSQKKHDSEEPKRVGVADVSSLEARTPKRPSFLPLCVGGHPPSISSSTDLEEPQVPDVRSPTPLKITPGARSQWLEEELELDRDSESKEFVQKIFALLQDAEEQGAEKRLQTQQPEVAVKNPAPIFRKKSQEKKSSFRRAFSHKKNGSKEAKRVGAADFSSPEARTPKRPSFLPLCVGDHWPSIPYLDSEDVKFQKPSPAERGPVGSPELPSQTRSHKPEGEPQLEGACESKEQIIQKLVALLQKVDGQLGKQIRQHPSFKTFLYKLSDSSLTKLMATLQSREAHPPEPDKGLDERCYQFADSLANKFAGNNSYTVHLLGHYSWHVYPRFPAKEAQLVSKGGNGGGNMAQVTGSRSASSGISLLSSPLPFLSRTLRVQLKCHLLTEAF</sequence>
<feature type="region of interest" description="Disordered" evidence="1">
    <location>
        <begin position="1"/>
        <end position="37"/>
    </location>
</feature>
<dbReference type="CTD" id="389384"/>
<dbReference type="RefSeq" id="XP_023589864.1">
    <property type="nucleotide sequence ID" value="XM_023734096.1"/>
</dbReference>
<feature type="region of interest" description="Disordered" evidence="1">
    <location>
        <begin position="119"/>
        <end position="236"/>
    </location>
</feature>
<dbReference type="Pfam" id="PF15661">
    <property type="entry name" value="CF222"/>
    <property type="match status" value="1"/>
</dbReference>
<evidence type="ECO:0000313" key="2">
    <source>
        <dbReference type="Proteomes" id="UP000248480"/>
    </source>
</evidence>
<organism evidence="2 3">
    <name type="scientific">Trichechus manatus latirostris</name>
    <name type="common">Florida manatee</name>
    <dbReference type="NCBI Taxonomy" id="127582"/>
    <lineage>
        <taxon>Eukaryota</taxon>
        <taxon>Metazoa</taxon>
        <taxon>Chordata</taxon>
        <taxon>Craniata</taxon>
        <taxon>Vertebrata</taxon>
        <taxon>Euteleostomi</taxon>
        <taxon>Mammalia</taxon>
        <taxon>Eutheria</taxon>
        <taxon>Afrotheria</taxon>
        <taxon>Sirenia</taxon>
        <taxon>Trichechidae</taxon>
        <taxon>Trichechus</taxon>
    </lineage>
</organism>
<dbReference type="InterPro" id="IPR031362">
    <property type="entry name" value="BNIP5"/>
</dbReference>
<feature type="compositionally biased region" description="Basic and acidic residues" evidence="1">
    <location>
        <begin position="219"/>
        <end position="236"/>
    </location>
</feature>
<accession>A0A2Y9RD39</accession>
<feature type="region of interest" description="Disordered" evidence="1">
    <location>
        <begin position="399"/>
        <end position="464"/>
    </location>
</feature>
<dbReference type="AlphaFoldDB" id="A0A2Y9RD39"/>
<protein>
    <submittedName>
        <fullName evidence="3">Protein BNIP5</fullName>
    </submittedName>
</protein>
<dbReference type="PANTHER" id="PTHR22435:SF0">
    <property type="entry name" value="PROTEIN BNIP5"/>
    <property type="match status" value="1"/>
</dbReference>